<dbReference type="GO" id="GO:0016567">
    <property type="term" value="P:protein ubiquitination"/>
    <property type="evidence" value="ECO:0007669"/>
    <property type="project" value="InterPro"/>
</dbReference>
<dbReference type="GO" id="GO:0005634">
    <property type="term" value="C:nucleus"/>
    <property type="evidence" value="ECO:0007669"/>
    <property type="project" value="InterPro"/>
</dbReference>
<dbReference type="SMART" id="SM00184">
    <property type="entry name" value="RING"/>
    <property type="match status" value="1"/>
</dbReference>
<evidence type="ECO:0000313" key="5">
    <source>
        <dbReference type="Proteomes" id="UP000245207"/>
    </source>
</evidence>
<dbReference type="STRING" id="35608.A0A2U1KL56"/>
<keyword evidence="1" id="KW-0863">Zinc-finger</keyword>
<keyword evidence="1" id="KW-0479">Metal-binding</keyword>
<evidence type="ECO:0000256" key="2">
    <source>
        <dbReference type="SAM" id="Coils"/>
    </source>
</evidence>
<dbReference type="SUPFAM" id="SSF57850">
    <property type="entry name" value="RING/U-box"/>
    <property type="match status" value="1"/>
</dbReference>
<proteinExistence type="predicted"/>
<evidence type="ECO:0000259" key="3">
    <source>
        <dbReference type="PROSITE" id="PS50089"/>
    </source>
</evidence>
<dbReference type="InterPro" id="IPR001841">
    <property type="entry name" value="Znf_RING"/>
</dbReference>
<organism evidence="4 5">
    <name type="scientific">Artemisia annua</name>
    <name type="common">Sweet wormwood</name>
    <dbReference type="NCBI Taxonomy" id="35608"/>
    <lineage>
        <taxon>Eukaryota</taxon>
        <taxon>Viridiplantae</taxon>
        <taxon>Streptophyta</taxon>
        <taxon>Embryophyta</taxon>
        <taxon>Tracheophyta</taxon>
        <taxon>Spermatophyta</taxon>
        <taxon>Magnoliopsida</taxon>
        <taxon>eudicotyledons</taxon>
        <taxon>Gunneridae</taxon>
        <taxon>Pentapetalae</taxon>
        <taxon>asterids</taxon>
        <taxon>campanulids</taxon>
        <taxon>Asterales</taxon>
        <taxon>Asteraceae</taxon>
        <taxon>Asteroideae</taxon>
        <taxon>Anthemideae</taxon>
        <taxon>Artemisiinae</taxon>
        <taxon>Artemisia</taxon>
    </lineage>
</organism>
<dbReference type="GO" id="GO:0008270">
    <property type="term" value="F:zinc ion binding"/>
    <property type="evidence" value="ECO:0007669"/>
    <property type="project" value="UniProtKB-KW"/>
</dbReference>
<protein>
    <submittedName>
        <fullName evidence="4">Zinc finger, RING/FYVE/PHD-type</fullName>
    </submittedName>
</protein>
<dbReference type="InterPro" id="IPR013083">
    <property type="entry name" value="Znf_RING/FYVE/PHD"/>
</dbReference>
<evidence type="ECO:0000313" key="4">
    <source>
        <dbReference type="EMBL" id="PWA37520.1"/>
    </source>
</evidence>
<dbReference type="PANTHER" id="PTHR16047:SF13">
    <property type="entry name" value="E3 UBIQUITIN-PROTEIN LIGASE RFWD3"/>
    <property type="match status" value="1"/>
</dbReference>
<dbReference type="GO" id="GO:0004842">
    <property type="term" value="F:ubiquitin-protein transferase activity"/>
    <property type="evidence" value="ECO:0007669"/>
    <property type="project" value="InterPro"/>
</dbReference>
<reference evidence="4 5" key="1">
    <citation type="journal article" date="2018" name="Mol. Plant">
        <title>The genome of Artemisia annua provides insight into the evolution of Asteraceae family and artemisinin biosynthesis.</title>
        <authorList>
            <person name="Shen Q."/>
            <person name="Zhang L."/>
            <person name="Liao Z."/>
            <person name="Wang S."/>
            <person name="Yan T."/>
            <person name="Shi P."/>
            <person name="Liu M."/>
            <person name="Fu X."/>
            <person name="Pan Q."/>
            <person name="Wang Y."/>
            <person name="Lv Z."/>
            <person name="Lu X."/>
            <person name="Zhang F."/>
            <person name="Jiang W."/>
            <person name="Ma Y."/>
            <person name="Chen M."/>
            <person name="Hao X."/>
            <person name="Li L."/>
            <person name="Tang Y."/>
            <person name="Lv G."/>
            <person name="Zhou Y."/>
            <person name="Sun X."/>
            <person name="Brodelius P.E."/>
            <person name="Rose J.K.C."/>
            <person name="Tang K."/>
        </authorList>
    </citation>
    <scope>NUCLEOTIDE SEQUENCE [LARGE SCALE GENOMIC DNA]</scope>
    <source>
        <strain evidence="5">cv. Huhao1</strain>
        <tissue evidence="4">Leaf</tissue>
    </source>
</reference>
<keyword evidence="5" id="KW-1185">Reference proteome</keyword>
<comment type="caution">
    <text evidence="4">The sequence shown here is derived from an EMBL/GenBank/DDBJ whole genome shotgun (WGS) entry which is preliminary data.</text>
</comment>
<dbReference type="PROSITE" id="PS50089">
    <property type="entry name" value="ZF_RING_2"/>
    <property type="match status" value="1"/>
</dbReference>
<dbReference type="GO" id="GO:0036297">
    <property type="term" value="P:interstrand cross-link repair"/>
    <property type="evidence" value="ECO:0007669"/>
    <property type="project" value="InterPro"/>
</dbReference>
<dbReference type="Proteomes" id="UP000245207">
    <property type="component" value="Unassembled WGS sequence"/>
</dbReference>
<feature type="coiled-coil region" evidence="2">
    <location>
        <begin position="251"/>
        <end position="353"/>
    </location>
</feature>
<name>A0A2U1KL56_ARTAN</name>
<keyword evidence="1" id="KW-0862">Zinc</keyword>
<dbReference type="EMBL" id="PKPP01016666">
    <property type="protein sequence ID" value="PWA37520.1"/>
    <property type="molecule type" value="Genomic_DNA"/>
</dbReference>
<dbReference type="OrthoDB" id="5600418at2759"/>
<dbReference type="InterPro" id="IPR037381">
    <property type="entry name" value="RFWD3"/>
</dbReference>
<gene>
    <name evidence="4" type="ORF">CTI12_AA589810</name>
</gene>
<accession>A0A2U1KL56</accession>
<dbReference type="PANTHER" id="PTHR16047">
    <property type="entry name" value="RFWD3 PROTEIN"/>
    <property type="match status" value="1"/>
</dbReference>
<feature type="domain" description="RING-type" evidence="3">
    <location>
        <begin position="136"/>
        <end position="180"/>
    </location>
</feature>
<dbReference type="AlphaFoldDB" id="A0A2U1KL56"/>
<dbReference type="Pfam" id="PF13639">
    <property type="entry name" value="zf-RING_2"/>
    <property type="match status" value="1"/>
</dbReference>
<dbReference type="Gene3D" id="3.30.40.10">
    <property type="entry name" value="Zinc/RING finger domain, C3HC4 (zinc finger)"/>
    <property type="match status" value="1"/>
</dbReference>
<sequence>MDKVVHMSLWIRPSNGKPIDGLEVPVMKDDAFIHDSMYRNDIVFGPRKDPPPHVFDPVPAPPAPFCSICFQHWTTPCFPSSAGGVVDASDTSEQTVGEGSRVTSWFNPVAGKTYHEIQTMDVLRSTDCKRYEFDLCPICLKPWTLDKMHQMSCLPCGHMFGMSCLKDWMGGRSSDKCPQCYKNFSLESVRLLYATRLCIPAAAFQKASIRRFSFSKLGFTAFKQYERELRTIALNNRFGVLKQRADVLGRQNDAMKRRTELLTRMANAEKQADVLERQNDAMKRQTELLNQMTDEEEWAEASEQQFDAEKRAEALRRRADALGQRADEYLRKAEEFGQQAKALRQQAKSLRQLVDSYLLSSFLAHVWDVMYKAMDGRLFL</sequence>
<keyword evidence="2" id="KW-0175">Coiled coil</keyword>
<evidence type="ECO:0000256" key="1">
    <source>
        <dbReference type="PROSITE-ProRule" id="PRU00175"/>
    </source>
</evidence>